<feature type="transmembrane region" description="Helical" evidence="2">
    <location>
        <begin position="110"/>
        <end position="133"/>
    </location>
</feature>
<dbReference type="Proteomes" id="UP000634004">
    <property type="component" value="Unassembled WGS sequence"/>
</dbReference>
<feature type="transmembrane region" description="Helical" evidence="2">
    <location>
        <begin position="305"/>
        <end position="322"/>
    </location>
</feature>
<feature type="compositionally biased region" description="Low complexity" evidence="1">
    <location>
        <begin position="231"/>
        <end position="250"/>
    </location>
</feature>
<keyword evidence="2" id="KW-0472">Membrane</keyword>
<sequence>MGSEEQCIMDELSANDSGLLDADNVPNANQSLTCFSCEEPMTGLYCYACGNKNDNYRRSVWSLGSELFQNLTAFEGRIWASLSSLVFKPGQMAREYADGARQRWTSPIRLFLATSLVLFGYIALSGTQIIVLGDIESGDARSKQGINFEVDEEKYNQRLLFFVRESKLKTPPSDRVALISDGFNLNIGQNRTPESLRAAIDDLTLQIEQTDSEITMEALAATRKGLMQTLAKAEAQTATETTDAPQTEPPVGDETTPDDSGRTLSFPGTNGEIITLDGQGMSDLYARILRNPAVVNNQLNTKLKWAMFFMMPFAMFMGAIFIRGRETAMLYDHLVHAAYVHAFSFLLLFIFILLSQYTAISYLIVWYTVILLVYLPCSVKRAFRRGWFKSLLTAYGVGWVYTWTMLFIATAILATALQSVALDISDHSPTRPIPQTVVPGA</sequence>
<protein>
    <recommendedName>
        <fullName evidence="5">DUF3667 domain-containing protein</fullName>
    </recommendedName>
</protein>
<organism evidence="3 4">
    <name type="scientific">Algimonas arctica</name>
    <dbReference type="NCBI Taxonomy" id="1479486"/>
    <lineage>
        <taxon>Bacteria</taxon>
        <taxon>Pseudomonadati</taxon>
        <taxon>Pseudomonadota</taxon>
        <taxon>Alphaproteobacteria</taxon>
        <taxon>Maricaulales</taxon>
        <taxon>Robiginitomaculaceae</taxon>
        <taxon>Algimonas</taxon>
    </lineage>
</organism>
<feature type="transmembrane region" description="Helical" evidence="2">
    <location>
        <begin position="391"/>
        <end position="417"/>
    </location>
</feature>
<dbReference type="EMBL" id="BMZH01000004">
    <property type="protein sequence ID" value="GHA90492.1"/>
    <property type="molecule type" value="Genomic_DNA"/>
</dbReference>
<evidence type="ECO:0000313" key="4">
    <source>
        <dbReference type="Proteomes" id="UP000634004"/>
    </source>
</evidence>
<feature type="transmembrane region" description="Helical" evidence="2">
    <location>
        <begin position="334"/>
        <end position="354"/>
    </location>
</feature>
<feature type="region of interest" description="Disordered" evidence="1">
    <location>
        <begin position="231"/>
        <end position="264"/>
    </location>
</feature>
<reference evidence="3" key="1">
    <citation type="journal article" date="2014" name="Int. J. Syst. Evol. Microbiol.">
        <title>Complete genome sequence of Corynebacterium casei LMG S-19264T (=DSM 44701T), isolated from a smear-ripened cheese.</title>
        <authorList>
            <consortium name="US DOE Joint Genome Institute (JGI-PGF)"/>
            <person name="Walter F."/>
            <person name="Albersmeier A."/>
            <person name="Kalinowski J."/>
            <person name="Ruckert C."/>
        </authorList>
    </citation>
    <scope>NUCLEOTIDE SEQUENCE</scope>
    <source>
        <strain evidence="3">KCTC 32513</strain>
    </source>
</reference>
<gene>
    <name evidence="3" type="ORF">GCM10009069_11780</name>
</gene>
<feature type="transmembrane region" description="Helical" evidence="2">
    <location>
        <begin position="360"/>
        <end position="379"/>
    </location>
</feature>
<evidence type="ECO:0000256" key="2">
    <source>
        <dbReference type="SAM" id="Phobius"/>
    </source>
</evidence>
<dbReference type="Pfam" id="PF12412">
    <property type="entry name" value="DUF3667"/>
    <property type="match status" value="1"/>
</dbReference>
<keyword evidence="2" id="KW-1133">Transmembrane helix</keyword>
<keyword evidence="2" id="KW-0812">Transmembrane</keyword>
<name>A0A8J3G1W5_9PROT</name>
<dbReference type="AlphaFoldDB" id="A0A8J3G1W5"/>
<comment type="caution">
    <text evidence="3">The sequence shown here is derived from an EMBL/GenBank/DDBJ whole genome shotgun (WGS) entry which is preliminary data.</text>
</comment>
<evidence type="ECO:0000313" key="3">
    <source>
        <dbReference type="EMBL" id="GHA90492.1"/>
    </source>
</evidence>
<keyword evidence="4" id="KW-1185">Reference proteome</keyword>
<reference evidence="3" key="2">
    <citation type="submission" date="2020-09" db="EMBL/GenBank/DDBJ databases">
        <authorList>
            <person name="Sun Q."/>
            <person name="Kim S."/>
        </authorList>
    </citation>
    <scope>NUCLEOTIDE SEQUENCE</scope>
    <source>
        <strain evidence="3">KCTC 32513</strain>
    </source>
</reference>
<dbReference type="InterPro" id="IPR022134">
    <property type="entry name" value="DUF3667"/>
</dbReference>
<accession>A0A8J3G1W5</accession>
<evidence type="ECO:0000256" key="1">
    <source>
        <dbReference type="SAM" id="MobiDB-lite"/>
    </source>
</evidence>
<proteinExistence type="predicted"/>
<evidence type="ECO:0008006" key="5">
    <source>
        <dbReference type="Google" id="ProtNLM"/>
    </source>
</evidence>